<proteinExistence type="predicted"/>
<evidence type="ECO:0000256" key="2">
    <source>
        <dbReference type="ARBA" id="ARBA00022692"/>
    </source>
</evidence>
<sequence length="635" mass="71664">MSFVHDVVHRIDAQLDHLQLVTAVADSVSPQTLALQAAIRGLTTSDSRSLVRRGQVLSCLESIPQVSEEHSTPSEDQAYVEEAYRSDLEWLLIFKATAQIYGHVLKTILDQAIDISNDIEYWDQTLNSRTSCALYGVQILPLHVWDIWEQASCSLNIRHIGQSLRNGATQPLRDRWTEFYRLAREAVSERNLQKQILGPITRLRRGIRLKQSALKKARLRNANALGVLLGEGLAKENAHKDDETNIESQQQWRGSVARNVVLMEAVLNKAVDTQTPLDNFDASVADQTDTDPVFDSVDEPQVLAARLSDLLTQTLPNYVQSAKLESHAHGKPSRLIRYWLPVTIGTLSGSTILRILFNRRADLLQWVRDLGHTVIDFWQNWVVEPLRHVIQTIRHDEAGEVSLLSKRSLQGDQESLERMVVDFAIDNPFSATGRNKPLTTAEVNEIRTRVREGDVTPVLKAYEQDLASPFMSAVRGNLVRALLIQIQKTKVDIDVAMGGIDSLLKSQELVFGVAGLTPGILATYFTLQYFLSTLSKKRYLRSSRRQGGMLRLLRNIDRIITNATPTEYGELPYRDLGQLICEVHALRQAAHYVMPPRVFADLAVDTDQLCDVRMGVARQVTIAKRIRWGYAYYFS</sequence>
<organism evidence="7 8">
    <name type="scientific">Piedraia hortae CBS 480.64</name>
    <dbReference type="NCBI Taxonomy" id="1314780"/>
    <lineage>
        <taxon>Eukaryota</taxon>
        <taxon>Fungi</taxon>
        <taxon>Dikarya</taxon>
        <taxon>Ascomycota</taxon>
        <taxon>Pezizomycotina</taxon>
        <taxon>Dothideomycetes</taxon>
        <taxon>Dothideomycetidae</taxon>
        <taxon>Capnodiales</taxon>
        <taxon>Piedraiaceae</taxon>
        <taxon>Piedraia</taxon>
    </lineage>
</organism>
<evidence type="ECO:0000313" key="7">
    <source>
        <dbReference type="EMBL" id="KAF2859938.1"/>
    </source>
</evidence>
<dbReference type="EMBL" id="MU005987">
    <property type="protein sequence ID" value="KAF2859938.1"/>
    <property type="molecule type" value="Genomic_DNA"/>
</dbReference>
<evidence type="ECO:0000256" key="3">
    <source>
        <dbReference type="ARBA" id="ARBA00022989"/>
    </source>
</evidence>
<reference evidence="7" key="1">
    <citation type="journal article" date="2020" name="Stud. Mycol.">
        <title>101 Dothideomycetes genomes: a test case for predicting lifestyles and emergence of pathogens.</title>
        <authorList>
            <person name="Haridas S."/>
            <person name="Albert R."/>
            <person name="Binder M."/>
            <person name="Bloem J."/>
            <person name="Labutti K."/>
            <person name="Salamov A."/>
            <person name="Andreopoulos B."/>
            <person name="Baker S."/>
            <person name="Barry K."/>
            <person name="Bills G."/>
            <person name="Bluhm B."/>
            <person name="Cannon C."/>
            <person name="Castanera R."/>
            <person name="Culley D."/>
            <person name="Daum C."/>
            <person name="Ezra D."/>
            <person name="Gonzalez J."/>
            <person name="Henrissat B."/>
            <person name="Kuo A."/>
            <person name="Liang C."/>
            <person name="Lipzen A."/>
            <person name="Lutzoni F."/>
            <person name="Magnuson J."/>
            <person name="Mondo S."/>
            <person name="Nolan M."/>
            <person name="Ohm R."/>
            <person name="Pangilinan J."/>
            <person name="Park H.-J."/>
            <person name="Ramirez L."/>
            <person name="Alfaro M."/>
            <person name="Sun H."/>
            <person name="Tritt A."/>
            <person name="Yoshinaga Y."/>
            <person name="Zwiers L.-H."/>
            <person name="Turgeon B."/>
            <person name="Goodwin S."/>
            <person name="Spatafora J."/>
            <person name="Crous P."/>
            <person name="Grigoriev I."/>
        </authorList>
    </citation>
    <scope>NUCLEOTIDE SEQUENCE</scope>
    <source>
        <strain evidence="7">CBS 480.64</strain>
    </source>
</reference>
<dbReference type="OrthoDB" id="413313at2759"/>
<dbReference type="PANTHER" id="PTHR28234">
    <property type="entry name" value="NUCLEAR CONTROL OF ATPASE PROTEIN 2"/>
    <property type="match status" value="1"/>
</dbReference>
<dbReference type="PANTHER" id="PTHR28234:SF1">
    <property type="entry name" value="NUCLEAR CONTROL OF ATPASE PROTEIN 2"/>
    <property type="match status" value="1"/>
</dbReference>
<gene>
    <name evidence="7" type="ORF">K470DRAFT_218171</name>
</gene>
<feature type="transmembrane region" description="Helical" evidence="6">
    <location>
        <begin position="509"/>
        <end position="531"/>
    </location>
</feature>
<accession>A0A6A7BZK9</accession>
<keyword evidence="4" id="KW-0496">Mitochondrion</keyword>
<dbReference type="GO" id="GO:0005741">
    <property type="term" value="C:mitochondrial outer membrane"/>
    <property type="evidence" value="ECO:0007669"/>
    <property type="project" value="TreeGrafter"/>
</dbReference>
<name>A0A6A7BZK9_9PEZI</name>
<dbReference type="Pfam" id="PF08637">
    <property type="entry name" value="NCA2"/>
    <property type="match status" value="1"/>
</dbReference>
<keyword evidence="2 6" id="KW-0812">Transmembrane</keyword>
<evidence type="ECO:0000313" key="8">
    <source>
        <dbReference type="Proteomes" id="UP000799421"/>
    </source>
</evidence>
<keyword evidence="5 6" id="KW-0472">Membrane</keyword>
<evidence type="ECO:0000256" key="5">
    <source>
        <dbReference type="ARBA" id="ARBA00023136"/>
    </source>
</evidence>
<comment type="subcellular location">
    <subcellularLocation>
        <location evidence="1">Mitochondrion membrane</location>
        <topology evidence="1">Multi-pass membrane protein</topology>
    </subcellularLocation>
</comment>
<protein>
    <submittedName>
        <fullName evidence="7">ATP synthase regulation protein NCA2</fullName>
    </submittedName>
</protein>
<dbReference type="Proteomes" id="UP000799421">
    <property type="component" value="Unassembled WGS sequence"/>
</dbReference>
<keyword evidence="8" id="KW-1185">Reference proteome</keyword>
<evidence type="ECO:0000256" key="6">
    <source>
        <dbReference type="SAM" id="Phobius"/>
    </source>
</evidence>
<keyword evidence="3 6" id="KW-1133">Transmembrane helix</keyword>
<dbReference type="InterPro" id="IPR013946">
    <property type="entry name" value="NCA2-like"/>
</dbReference>
<evidence type="ECO:0000256" key="1">
    <source>
        <dbReference type="ARBA" id="ARBA00004225"/>
    </source>
</evidence>
<dbReference type="AlphaFoldDB" id="A0A6A7BZK9"/>
<evidence type="ECO:0000256" key="4">
    <source>
        <dbReference type="ARBA" id="ARBA00023128"/>
    </source>
</evidence>